<keyword evidence="3" id="KW-1185">Reference proteome</keyword>
<dbReference type="AlphaFoldDB" id="J5WM48"/>
<dbReference type="Pfam" id="PF23961">
    <property type="entry name" value="Phage_tail_terminator_9"/>
    <property type="match status" value="1"/>
</dbReference>
<evidence type="ECO:0000313" key="3">
    <source>
        <dbReference type="Proteomes" id="UP000005244"/>
    </source>
</evidence>
<feature type="domain" description="Phage neck terminator protein gp12-like" evidence="1">
    <location>
        <begin position="10"/>
        <end position="170"/>
    </location>
</feature>
<name>J5WM48_9FIRM</name>
<dbReference type="NCBIfam" id="NF047498">
    <property type="entry name" value="LIC_12616_fam"/>
    <property type="match status" value="1"/>
</dbReference>
<sequence length="174" mass="20811">MELKKIRNIIVKQLHEHIKRPVVMLRQISDKPLKNDKIDYPFVGYNFISSYIKEKGQGVYKQFETSSSDTRFEKDIIDNLNLQAQFTMSFSAYADDSISAKQLALDALEYFRHIGYRQLLQENIVVIECMNISNRDIFEIDYYERREGFDVRFRTTHDIKTRIETIETYKVNRY</sequence>
<comment type="caution">
    <text evidence="2">The sequence shown here is derived from an EMBL/GenBank/DDBJ whole genome shotgun (WGS) entry which is preliminary data.</text>
</comment>
<evidence type="ECO:0000259" key="1">
    <source>
        <dbReference type="Pfam" id="PF23961"/>
    </source>
</evidence>
<proteinExistence type="predicted"/>
<accession>J5WM48</accession>
<dbReference type="InterPro" id="IPR057087">
    <property type="entry name" value="Gp12-like"/>
</dbReference>
<protein>
    <recommendedName>
        <fullName evidence="1">Phage neck terminator protein gp12-like domain-containing protein</fullName>
    </recommendedName>
</protein>
<dbReference type="RefSeq" id="WP_009530866.1">
    <property type="nucleotide sequence ID" value="NZ_ALNK01000017.1"/>
</dbReference>
<dbReference type="Proteomes" id="UP000005244">
    <property type="component" value="Unassembled WGS sequence"/>
</dbReference>
<gene>
    <name evidence="2" type="ORF">HMPREF1143_0499</name>
</gene>
<reference evidence="2 3" key="1">
    <citation type="submission" date="2012-07" db="EMBL/GenBank/DDBJ databases">
        <authorList>
            <person name="Durkin A.S."/>
            <person name="McCorrison J."/>
            <person name="Torralba M."/>
            <person name="Gillis M."/>
            <person name="Methe B."/>
            <person name="Sutton G."/>
            <person name="Nelson K.E."/>
        </authorList>
    </citation>
    <scope>NUCLEOTIDE SEQUENCE [LARGE SCALE GENOMIC DNA]</scope>
    <source>
        <strain evidence="2 3">OBRC8</strain>
    </source>
</reference>
<evidence type="ECO:0000313" key="2">
    <source>
        <dbReference type="EMBL" id="EJU22972.1"/>
    </source>
</evidence>
<dbReference type="EMBL" id="ALNK01000017">
    <property type="protein sequence ID" value="EJU22972.1"/>
    <property type="molecule type" value="Genomic_DNA"/>
</dbReference>
<organism evidence="2 3">
    <name type="scientific">Peptoanaerobacter stomatis</name>
    <dbReference type="NCBI Taxonomy" id="796937"/>
    <lineage>
        <taxon>Bacteria</taxon>
        <taxon>Bacillati</taxon>
        <taxon>Bacillota</taxon>
        <taxon>Clostridia</taxon>
        <taxon>Peptostreptococcales</taxon>
        <taxon>Filifactoraceae</taxon>
        <taxon>Peptoanaerobacter</taxon>
    </lineage>
</organism>